<evidence type="ECO:0000313" key="1">
    <source>
        <dbReference type="EMBL" id="KIF51123.1"/>
    </source>
</evidence>
<organism evidence="1 2">
    <name type="scientific">Vibrio owensii CAIM 1854 = LMG 25443</name>
    <dbReference type="NCBI Taxonomy" id="1229493"/>
    <lineage>
        <taxon>Bacteria</taxon>
        <taxon>Pseudomonadati</taxon>
        <taxon>Pseudomonadota</taxon>
        <taxon>Gammaproteobacteria</taxon>
        <taxon>Vibrionales</taxon>
        <taxon>Vibrionaceae</taxon>
        <taxon>Vibrio</taxon>
    </lineage>
</organism>
<dbReference type="EMBL" id="JPRD01000042">
    <property type="protein sequence ID" value="KIF51123.1"/>
    <property type="molecule type" value="Genomic_DNA"/>
</dbReference>
<evidence type="ECO:0000313" key="2">
    <source>
        <dbReference type="Proteomes" id="UP000031586"/>
    </source>
</evidence>
<reference evidence="1 2" key="1">
    <citation type="submission" date="2014-07" db="EMBL/GenBank/DDBJ databases">
        <title>Unique and conserved regions in Vibrio harveyi and related species in comparison with the shrimp pathogen Vibrio harveyi CAIM 1792.</title>
        <authorList>
            <person name="Espinoza-Valles I."/>
            <person name="Vora G."/>
            <person name="Leekitcharoenphon P."/>
            <person name="Ussery D."/>
            <person name="Hoj L."/>
            <person name="Gomez-Gil B."/>
        </authorList>
    </citation>
    <scope>NUCLEOTIDE SEQUENCE [LARGE SCALE GENOMIC DNA]</scope>
    <source>
        <strain evidence="2">CAIM 1854 / LMG 25443</strain>
    </source>
</reference>
<dbReference type="RefSeq" id="WP_020196113.1">
    <property type="nucleotide sequence ID" value="NZ_BAOH01000039.1"/>
</dbReference>
<dbReference type="PATRIC" id="fig|1229493.5.peg.3629"/>
<sequence>MTFDDYWKKVREKHLKSANLEGLIVKRVRANTGSKRLPYRTKCGALCEIKYNEVCESQKE</sequence>
<proteinExistence type="predicted"/>
<dbReference type="AlphaFoldDB" id="A0A0C1VMQ9"/>
<dbReference type="Proteomes" id="UP000031586">
    <property type="component" value="Unassembled WGS sequence"/>
</dbReference>
<name>A0A0C1VMQ9_9VIBR</name>
<comment type="caution">
    <text evidence="1">The sequence shown here is derived from an EMBL/GenBank/DDBJ whole genome shotgun (WGS) entry which is preliminary data.</text>
</comment>
<accession>A0A0C1VMQ9</accession>
<gene>
    <name evidence="1" type="ORF">H735_21150</name>
</gene>
<protein>
    <submittedName>
        <fullName evidence="1">Uncharacterized protein</fullName>
    </submittedName>
</protein>